<dbReference type="GO" id="GO:0016491">
    <property type="term" value="F:oxidoreductase activity"/>
    <property type="evidence" value="ECO:0007669"/>
    <property type="project" value="InterPro"/>
</dbReference>
<dbReference type="HOGENOM" id="CLU_814087_0_0_1"/>
<keyword evidence="4 6" id="KW-1133">Transmembrane helix</keyword>
<evidence type="ECO:0000313" key="9">
    <source>
        <dbReference type="Proteomes" id="UP000030143"/>
    </source>
</evidence>
<name>A0A0A2JVD8_PENEN</name>
<keyword evidence="9" id="KW-1185">Reference proteome</keyword>
<proteinExistence type="predicted"/>
<dbReference type="PANTHER" id="PTHR23501:SF177">
    <property type="entry name" value="MAJOR FACILITATOR SUPERFAMILY (MFS) PROFILE DOMAIN-CONTAINING PROTEIN-RELATED"/>
    <property type="match status" value="1"/>
</dbReference>
<dbReference type="GO" id="GO:0005886">
    <property type="term" value="C:plasma membrane"/>
    <property type="evidence" value="ECO:0007669"/>
    <property type="project" value="TreeGrafter"/>
</dbReference>
<accession>A0A0A2JVD8</accession>
<keyword evidence="5 6" id="KW-0472">Membrane</keyword>
<dbReference type="Gene3D" id="1.20.1720.10">
    <property type="entry name" value="Multidrug resistance protein D"/>
    <property type="match status" value="1"/>
</dbReference>
<dbReference type="PANTHER" id="PTHR23501">
    <property type="entry name" value="MAJOR FACILITATOR SUPERFAMILY"/>
    <property type="match status" value="1"/>
</dbReference>
<sequence length="341" mass="36916">MFALSMGMFTANLDSTILATAIPYFANEFHSIDDIGWYGSATFLKFAAFQTTWGKAFKYFHLTWSYLLSLFIFELGSLICAVAPNSATLIVGRAIAGTGGVGLCTGTFAIIGYTVASERQSGFMWNTEGSFIAVDWRERVWTGKKLVFANGVLDIFPDITGYGECWGLGMSARHWGYGQHHGGDARCTDGPAVRYDRHHLYTHGAQERTEALEKTSHDKGIKVDSRPVTRLVKGPGPSDVEVGFEDSTKRIEGFLVHEPKTEINGPFAEQLGLYLTSDGDIKTAKPFYSTSVPGVFAAGDCAVPMKAVVTAMLSGTLVAGGLAGQLQAKLYSGEQKLTQTV</sequence>
<evidence type="ECO:0000256" key="1">
    <source>
        <dbReference type="ARBA" id="ARBA00004141"/>
    </source>
</evidence>
<dbReference type="Proteomes" id="UP000030143">
    <property type="component" value="Unassembled WGS sequence"/>
</dbReference>
<dbReference type="InterPro" id="IPR036188">
    <property type="entry name" value="FAD/NAD-bd_sf"/>
</dbReference>
<evidence type="ECO:0000313" key="8">
    <source>
        <dbReference type="EMBL" id="KGO58608.1"/>
    </source>
</evidence>
<reference evidence="8 9" key="1">
    <citation type="journal article" date="2015" name="Mol. Plant Microbe Interact.">
        <title>Genome, transcriptome, and functional analyses of Penicillium expansum provide new insights into secondary metabolism and pathogenicity.</title>
        <authorList>
            <person name="Ballester A.R."/>
            <person name="Marcet-Houben M."/>
            <person name="Levin E."/>
            <person name="Sela N."/>
            <person name="Selma-Lazaro C."/>
            <person name="Carmona L."/>
            <person name="Wisniewski M."/>
            <person name="Droby S."/>
            <person name="Gonzalez-Candelas L."/>
            <person name="Gabaldon T."/>
        </authorList>
    </citation>
    <scope>NUCLEOTIDE SEQUENCE [LARGE SCALE GENOMIC DNA]</scope>
    <source>
        <strain evidence="8 9">MD-8</strain>
    </source>
</reference>
<dbReference type="InterPro" id="IPR011701">
    <property type="entry name" value="MFS"/>
</dbReference>
<organism evidence="8 9">
    <name type="scientific">Penicillium expansum</name>
    <name type="common">Blue mold rot fungus</name>
    <dbReference type="NCBI Taxonomy" id="27334"/>
    <lineage>
        <taxon>Eukaryota</taxon>
        <taxon>Fungi</taxon>
        <taxon>Dikarya</taxon>
        <taxon>Ascomycota</taxon>
        <taxon>Pezizomycotina</taxon>
        <taxon>Eurotiomycetes</taxon>
        <taxon>Eurotiomycetidae</taxon>
        <taxon>Eurotiales</taxon>
        <taxon>Aspergillaceae</taxon>
        <taxon>Penicillium</taxon>
    </lineage>
</organism>
<dbReference type="InterPro" id="IPR036259">
    <property type="entry name" value="MFS_trans_sf"/>
</dbReference>
<dbReference type="Pfam" id="PF07690">
    <property type="entry name" value="MFS_1"/>
    <property type="match status" value="1"/>
</dbReference>
<evidence type="ECO:0000256" key="5">
    <source>
        <dbReference type="ARBA" id="ARBA00023136"/>
    </source>
</evidence>
<evidence type="ECO:0000256" key="6">
    <source>
        <dbReference type="SAM" id="Phobius"/>
    </source>
</evidence>
<evidence type="ECO:0000256" key="2">
    <source>
        <dbReference type="ARBA" id="ARBA00022448"/>
    </source>
</evidence>
<dbReference type="Pfam" id="PF07992">
    <property type="entry name" value="Pyr_redox_2"/>
    <property type="match status" value="1"/>
</dbReference>
<feature type="domain" description="FAD/NAD(P)-binding" evidence="7">
    <location>
        <begin position="206"/>
        <end position="313"/>
    </location>
</feature>
<feature type="transmembrane region" description="Helical" evidence="6">
    <location>
        <begin position="90"/>
        <end position="116"/>
    </location>
</feature>
<dbReference type="GeneID" id="27679283"/>
<dbReference type="VEuPathDB" id="FungiDB:PEXP_000440"/>
<keyword evidence="3 6" id="KW-0812">Transmembrane</keyword>
<dbReference type="RefSeq" id="XP_016600045.1">
    <property type="nucleotide sequence ID" value="XM_016743863.1"/>
</dbReference>
<dbReference type="AlphaFoldDB" id="A0A0A2JVD8"/>
<evidence type="ECO:0000256" key="4">
    <source>
        <dbReference type="ARBA" id="ARBA00022989"/>
    </source>
</evidence>
<protein>
    <submittedName>
        <fullName evidence="8">Major facilitator superfamily domain, general substrate transporter</fullName>
    </submittedName>
</protein>
<dbReference type="SUPFAM" id="SSF51905">
    <property type="entry name" value="FAD/NAD(P)-binding domain"/>
    <property type="match status" value="1"/>
</dbReference>
<comment type="caution">
    <text evidence="8">The sequence shown here is derived from an EMBL/GenBank/DDBJ whole genome shotgun (WGS) entry which is preliminary data.</text>
</comment>
<evidence type="ECO:0000256" key="3">
    <source>
        <dbReference type="ARBA" id="ARBA00022692"/>
    </source>
</evidence>
<dbReference type="Gene3D" id="3.50.50.60">
    <property type="entry name" value="FAD/NAD(P)-binding domain"/>
    <property type="match status" value="2"/>
</dbReference>
<evidence type="ECO:0000259" key="7">
    <source>
        <dbReference type="Pfam" id="PF07992"/>
    </source>
</evidence>
<feature type="transmembrane region" description="Helical" evidence="6">
    <location>
        <begin position="65"/>
        <end position="84"/>
    </location>
</feature>
<dbReference type="InterPro" id="IPR023753">
    <property type="entry name" value="FAD/NAD-binding_dom"/>
</dbReference>
<comment type="subcellular location">
    <subcellularLocation>
        <location evidence="1">Membrane</location>
        <topology evidence="1">Multi-pass membrane protein</topology>
    </subcellularLocation>
</comment>
<keyword evidence="2" id="KW-0813">Transport</keyword>
<gene>
    <name evidence="8" type="ORF">PEX2_065920</name>
</gene>
<dbReference type="GO" id="GO:0022857">
    <property type="term" value="F:transmembrane transporter activity"/>
    <property type="evidence" value="ECO:0007669"/>
    <property type="project" value="InterPro"/>
</dbReference>
<dbReference type="EMBL" id="JQFZ01000117">
    <property type="protein sequence ID" value="KGO58608.1"/>
    <property type="molecule type" value="Genomic_DNA"/>
</dbReference>
<dbReference type="SUPFAM" id="SSF103473">
    <property type="entry name" value="MFS general substrate transporter"/>
    <property type="match status" value="1"/>
</dbReference>